<comment type="caution">
    <text evidence="2">The sequence shown here is derived from an EMBL/GenBank/DDBJ whole genome shotgun (WGS) entry which is preliminary data.</text>
</comment>
<evidence type="ECO:0000256" key="1">
    <source>
        <dbReference type="SAM" id="MobiDB-lite"/>
    </source>
</evidence>
<dbReference type="AlphaFoldDB" id="T0JUL4"/>
<proteinExistence type="predicted"/>
<dbReference type="EMBL" id="AMYD01004050">
    <property type="protein sequence ID" value="EQB44253.1"/>
    <property type="molecule type" value="Genomic_DNA"/>
</dbReference>
<feature type="compositionally biased region" description="Pro residues" evidence="1">
    <location>
        <begin position="44"/>
        <end position="57"/>
    </location>
</feature>
<evidence type="ECO:0000313" key="2">
    <source>
        <dbReference type="EMBL" id="EQB44253.1"/>
    </source>
</evidence>
<accession>T0JUL4</accession>
<organism evidence="2 3">
    <name type="scientific">Colletotrichum gloeosporioides (strain Cg-14)</name>
    <name type="common">Anthracnose fungus</name>
    <name type="synonym">Glomerella cingulata</name>
    <dbReference type="NCBI Taxonomy" id="1237896"/>
    <lineage>
        <taxon>Eukaryota</taxon>
        <taxon>Fungi</taxon>
        <taxon>Dikarya</taxon>
        <taxon>Ascomycota</taxon>
        <taxon>Pezizomycotina</taxon>
        <taxon>Sordariomycetes</taxon>
        <taxon>Hypocreomycetidae</taxon>
        <taxon>Glomerellales</taxon>
        <taxon>Glomerellaceae</taxon>
        <taxon>Colletotrichum</taxon>
        <taxon>Colletotrichum gloeosporioides species complex</taxon>
    </lineage>
</organism>
<gene>
    <name evidence="2" type="ORF">CGLO_17018</name>
</gene>
<evidence type="ECO:0000313" key="3">
    <source>
        <dbReference type="Proteomes" id="UP000015530"/>
    </source>
</evidence>
<reference evidence="3" key="1">
    <citation type="journal article" date="2013" name="Mol. Plant Microbe Interact.">
        <title>Global aspects of pacC regulation of pathogenicity genes in Colletotrichum gloeosporioides as revealed by transcriptome analysis.</title>
        <authorList>
            <person name="Alkan N."/>
            <person name="Meng X."/>
            <person name="Friedlander G."/>
            <person name="Reuveni E."/>
            <person name="Sukno S."/>
            <person name="Sherman A."/>
            <person name="Thon M."/>
            <person name="Fluhr R."/>
            <person name="Prusky D."/>
        </authorList>
    </citation>
    <scope>NUCLEOTIDE SEQUENCE [LARGE SCALE GENOMIC DNA]</scope>
    <source>
        <strain evidence="3">Cg-14</strain>
    </source>
</reference>
<dbReference type="Proteomes" id="UP000015530">
    <property type="component" value="Unassembled WGS sequence"/>
</dbReference>
<name>T0JUL4_COLGC</name>
<feature type="region of interest" description="Disordered" evidence="1">
    <location>
        <begin position="42"/>
        <end position="63"/>
    </location>
</feature>
<protein>
    <submittedName>
        <fullName evidence="2">Uncharacterized protein</fullName>
    </submittedName>
</protein>
<sequence>MSWSLKPTTDQRLWCIIVVKGTGERLIAFLFLSSASASFSFLPARPPPPPPPPPPPTALQSVT</sequence>
<dbReference type="HOGENOM" id="CLU_2885639_0_0_1"/>